<keyword evidence="1" id="KW-0812">Transmembrane</keyword>
<dbReference type="AlphaFoldDB" id="A0AAP3DKR3"/>
<protein>
    <submittedName>
        <fullName evidence="2">Uncharacterized protein</fullName>
    </submittedName>
</protein>
<organism evidence="2 3">
    <name type="scientific">Brevibacillus laterosporus</name>
    <name type="common">Bacillus laterosporus</name>
    <dbReference type="NCBI Taxonomy" id="1465"/>
    <lineage>
        <taxon>Bacteria</taxon>
        <taxon>Bacillati</taxon>
        <taxon>Bacillota</taxon>
        <taxon>Bacilli</taxon>
        <taxon>Bacillales</taxon>
        <taxon>Paenibacillaceae</taxon>
        <taxon>Brevibacillus</taxon>
    </lineage>
</organism>
<evidence type="ECO:0000313" key="2">
    <source>
        <dbReference type="EMBL" id="MCZ0810259.1"/>
    </source>
</evidence>
<accession>A0AAP3DKR3</accession>
<keyword evidence="1" id="KW-1133">Transmembrane helix</keyword>
<comment type="caution">
    <text evidence="2">The sequence shown here is derived from an EMBL/GenBank/DDBJ whole genome shotgun (WGS) entry which is preliminary data.</text>
</comment>
<keyword evidence="1" id="KW-0472">Membrane</keyword>
<feature type="transmembrane region" description="Helical" evidence="1">
    <location>
        <begin position="127"/>
        <end position="144"/>
    </location>
</feature>
<dbReference type="Proteomes" id="UP001077662">
    <property type="component" value="Unassembled WGS sequence"/>
</dbReference>
<evidence type="ECO:0000256" key="1">
    <source>
        <dbReference type="SAM" id="Phobius"/>
    </source>
</evidence>
<sequence length="149" mass="17307">MRNNQKDIKNLQLFQIIRQQYIGQLVESFKQAYHEKNSKEPNKKLIEAFMNFLEKETDLTDKMVESAFRETMDHLKENTSIEALAVTTIDHPPKKTSNNFVEKFREIVVAPILIGALIYAITTKDLVITILLLVLLVLLAFGWWKGRET</sequence>
<evidence type="ECO:0000313" key="3">
    <source>
        <dbReference type="Proteomes" id="UP001077662"/>
    </source>
</evidence>
<proteinExistence type="predicted"/>
<name>A0AAP3DKR3_BRELA</name>
<gene>
    <name evidence="2" type="ORF">O0554_25805</name>
</gene>
<dbReference type="RefSeq" id="WP_258434982.1">
    <property type="nucleotide sequence ID" value="NZ_JANSGW010000064.1"/>
</dbReference>
<reference evidence="2" key="1">
    <citation type="submission" date="2022-09" db="EMBL/GenBank/DDBJ databases">
        <title>Genome analysis and characterization of larvicidal activity of Brevibacillus strains.</title>
        <authorList>
            <person name="Patrusheva E.V."/>
            <person name="Izotova A.O."/>
            <person name="Toshchakov S.V."/>
            <person name="Sineoky S.P."/>
        </authorList>
    </citation>
    <scope>NUCLEOTIDE SEQUENCE</scope>
    <source>
        <strain evidence="2">VKPM_B-13247</strain>
    </source>
</reference>
<feature type="transmembrane region" description="Helical" evidence="1">
    <location>
        <begin position="104"/>
        <end position="121"/>
    </location>
</feature>
<dbReference type="EMBL" id="JAPTNE010000064">
    <property type="protein sequence ID" value="MCZ0810259.1"/>
    <property type="molecule type" value="Genomic_DNA"/>
</dbReference>